<organism evidence="1 2">
    <name type="scientific">Dovyalis caffra</name>
    <dbReference type="NCBI Taxonomy" id="77055"/>
    <lineage>
        <taxon>Eukaryota</taxon>
        <taxon>Viridiplantae</taxon>
        <taxon>Streptophyta</taxon>
        <taxon>Embryophyta</taxon>
        <taxon>Tracheophyta</taxon>
        <taxon>Spermatophyta</taxon>
        <taxon>Magnoliopsida</taxon>
        <taxon>eudicotyledons</taxon>
        <taxon>Gunneridae</taxon>
        <taxon>Pentapetalae</taxon>
        <taxon>rosids</taxon>
        <taxon>fabids</taxon>
        <taxon>Malpighiales</taxon>
        <taxon>Salicaceae</taxon>
        <taxon>Flacourtieae</taxon>
        <taxon>Dovyalis</taxon>
    </lineage>
</organism>
<reference evidence="1 2" key="1">
    <citation type="submission" date="2024-01" db="EMBL/GenBank/DDBJ databases">
        <authorList>
            <person name="Waweru B."/>
        </authorList>
    </citation>
    <scope>NUCLEOTIDE SEQUENCE [LARGE SCALE GENOMIC DNA]</scope>
</reference>
<dbReference type="Proteomes" id="UP001314170">
    <property type="component" value="Unassembled WGS sequence"/>
</dbReference>
<evidence type="ECO:0000313" key="2">
    <source>
        <dbReference type="Proteomes" id="UP001314170"/>
    </source>
</evidence>
<dbReference type="EMBL" id="CAWUPB010001173">
    <property type="protein sequence ID" value="CAK7348996.1"/>
    <property type="molecule type" value="Genomic_DNA"/>
</dbReference>
<dbReference type="AlphaFoldDB" id="A0AAV1SC82"/>
<keyword evidence="2" id="KW-1185">Reference proteome</keyword>
<comment type="caution">
    <text evidence="1">The sequence shown here is derived from an EMBL/GenBank/DDBJ whole genome shotgun (WGS) entry which is preliminary data.</text>
</comment>
<evidence type="ECO:0000313" key="1">
    <source>
        <dbReference type="EMBL" id="CAK7348996.1"/>
    </source>
</evidence>
<accession>A0AAV1SC82</accession>
<gene>
    <name evidence="1" type="ORF">DCAF_LOCUS21705</name>
</gene>
<sequence length="85" mass="9601">MKMRLVIKILTKRNLQIHAVQPMLLASPDEGAPGNAVVQRKFERPISKQPSYHDGPSQGHVFKLIFGNGLVLRWNVHYVTMLIIG</sequence>
<protein>
    <submittedName>
        <fullName evidence="1">Uncharacterized protein</fullName>
    </submittedName>
</protein>
<proteinExistence type="predicted"/>
<name>A0AAV1SC82_9ROSI</name>